<evidence type="ECO:0000313" key="2">
    <source>
        <dbReference type="Proteomes" id="UP000001942"/>
    </source>
</evidence>
<dbReference type="EMBL" id="CP000237">
    <property type="protein sequence ID" value="ABD45844.1"/>
    <property type="molecule type" value="Genomic_DNA"/>
</dbReference>
<dbReference type="KEGG" id="nse:NSE_0903"/>
<organism evidence="1 2">
    <name type="scientific">Ehrlichia sennetsu (strain ATCC VR-367 / Miyayama)</name>
    <name type="common">Neorickettsia sennetsu</name>
    <dbReference type="NCBI Taxonomy" id="222891"/>
    <lineage>
        <taxon>Bacteria</taxon>
        <taxon>Pseudomonadati</taxon>
        <taxon>Pseudomonadota</taxon>
        <taxon>Alphaproteobacteria</taxon>
        <taxon>Rickettsiales</taxon>
        <taxon>Anaplasmataceae</taxon>
        <taxon>Ehrlichia</taxon>
    </lineage>
</organism>
<sequence length="63" mass="7005">MLLNYCFFFFVFSAFASASSFFRTFIIASFSFLSLSSSGSEPSFLSCSRTFIVSSRVGLYFGS</sequence>
<accession>Q2GCM7</accession>
<reference evidence="1 2" key="1">
    <citation type="journal article" date="2006" name="PLoS Genet.">
        <title>Comparative genomics of emerging human ehrlichiosis agents.</title>
        <authorList>
            <person name="Dunning Hotopp J.C."/>
            <person name="Lin M."/>
            <person name="Madupu R."/>
            <person name="Crabtree J."/>
            <person name="Angiuoli S.V."/>
            <person name="Eisen J.A."/>
            <person name="Seshadri R."/>
            <person name="Ren Q."/>
            <person name="Wu M."/>
            <person name="Utterback T.R."/>
            <person name="Smith S."/>
            <person name="Lewis M."/>
            <person name="Khouri H."/>
            <person name="Zhang C."/>
            <person name="Niu H."/>
            <person name="Lin Q."/>
            <person name="Ohashi N."/>
            <person name="Zhi N."/>
            <person name="Nelson W."/>
            <person name="Brinkac L.M."/>
            <person name="Dodson R.J."/>
            <person name="Rosovitz M.J."/>
            <person name="Sundaram J."/>
            <person name="Daugherty S.C."/>
            <person name="Davidsen T."/>
            <person name="Durkin A.S."/>
            <person name="Gwinn M."/>
            <person name="Haft D.H."/>
            <person name="Selengut J.D."/>
            <person name="Sullivan S.A."/>
            <person name="Zafar N."/>
            <person name="Zhou L."/>
            <person name="Benahmed F."/>
            <person name="Forberger H."/>
            <person name="Halpin R."/>
            <person name="Mulligan S."/>
            <person name="Robinson J."/>
            <person name="White O."/>
            <person name="Rikihisa Y."/>
            <person name="Tettelin H."/>
        </authorList>
    </citation>
    <scope>NUCLEOTIDE SEQUENCE [LARGE SCALE GENOMIC DNA]</scope>
    <source>
        <strain evidence="2">ATCC VR-367 / Miyayama</strain>
    </source>
</reference>
<name>Q2GCM7_EHRS3</name>
<proteinExistence type="predicted"/>
<protein>
    <submittedName>
        <fullName evidence="1">Uncharacterized protein</fullName>
    </submittedName>
</protein>
<gene>
    <name evidence="1" type="ordered locus">NSE_0903</name>
</gene>
<evidence type="ECO:0000313" key="1">
    <source>
        <dbReference type="EMBL" id="ABD45844.1"/>
    </source>
</evidence>
<dbReference type="Proteomes" id="UP000001942">
    <property type="component" value="Chromosome"/>
</dbReference>
<dbReference type="AlphaFoldDB" id="Q2GCM7"/>
<dbReference type="HOGENOM" id="CLU_2881272_0_0_5"/>
<keyword evidence="2" id="KW-1185">Reference proteome</keyword>